<evidence type="ECO:0000259" key="2">
    <source>
        <dbReference type="Pfam" id="PF14200"/>
    </source>
</evidence>
<accession>A0A365Y071</accession>
<keyword evidence="4" id="KW-1185">Reference proteome</keyword>
<dbReference type="RefSeq" id="WP_113614613.1">
    <property type="nucleotide sequence ID" value="NZ_QFFJ01000001.1"/>
</dbReference>
<evidence type="ECO:0000256" key="1">
    <source>
        <dbReference type="SAM" id="SignalP"/>
    </source>
</evidence>
<evidence type="ECO:0000313" key="3">
    <source>
        <dbReference type="EMBL" id="RBL92012.1"/>
    </source>
</evidence>
<gene>
    <name evidence="3" type="ORF">DF182_05285</name>
</gene>
<dbReference type="Proteomes" id="UP000253410">
    <property type="component" value="Unassembled WGS sequence"/>
</dbReference>
<comment type="caution">
    <text evidence="3">The sequence shown here is derived from an EMBL/GenBank/DDBJ whole genome shotgun (WGS) entry which is preliminary data.</text>
</comment>
<feature type="signal peptide" evidence="1">
    <location>
        <begin position="1"/>
        <end position="24"/>
    </location>
</feature>
<proteinExistence type="predicted"/>
<sequence length="528" mass="58567">MKKLFFNTALLLVGLICSTISVSAQIASALEPYFTSYTRFVTSNPRDKEVLMYQYNRIVKDSSSLKTRLTSTFPGKTFSNFNFLIVGGYGTNTPVRSIGDGQASDLDLNMLFKIDNGAQATISAFTFKTQVQSWLTGLFTNTANSHYYLTMKDPVIEIKADTTFPDGTRLDYHMDLGSFNQLNNPQNPNCHPAKLCSQMAWGTTSDNAIGGATWEETESPSFVGGFNGKFPEGTTTGDRVLSVCKMLKYWNKYANKDTSQDNVPPSITYLIGAYNWIPPSTTDYRLGILIAEVDSLRRNIFNNNCSSVAGAHLDVPFYTSMDPNVLRKMSPASLTKFCDSLKKLSDTLHYVATLPSTSLNRGLAALSNVLPDFNNLAPGIYNIYSWHSKKLIYPKNGGVADGDTIVQYSYSNDSIKKWEMGNIEAAQGKFYYVAKNLKSKKVMDVFGGSYLPGTAVIQYGFGNADNQKWELVFLGYVDADNKKLYQLVCKRSGLLLDVTGASYDDNAVVEQWGDNGGNNQKWYFVEVP</sequence>
<dbReference type="PROSITE" id="PS50231">
    <property type="entry name" value="RICIN_B_LECTIN"/>
    <property type="match status" value="1"/>
</dbReference>
<reference evidence="3 4" key="1">
    <citation type="submission" date="2018-05" db="EMBL/GenBank/DDBJ databases">
        <title>Chitinophaga sp. K3CV102501T nov., isolated from isolated from a monsoon evergreen broad-leaved forest soil.</title>
        <authorList>
            <person name="Lv Y."/>
        </authorList>
    </citation>
    <scope>NUCLEOTIDE SEQUENCE [LARGE SCALE GENOMIC DNA]</scope>
    <source>
        <strain evidence="3 4">GDMCC 1.1325</strain>
    </source>
</reference>
<protein>
    <recommendedName>
        <fullName evidence="2">Ricin B lectin domain-containing protein</fullName>
    </recommendedName>
</protein>
<dbReference type="CDD" id="cd00161">
    <property type="entry name" value="beta-trefoil_Ricin-like"/>
    <property type="match status" value="1"/>
</dbReference>
<keyword evidence="1" id="KW-0732">Signal</keyword>
<feature type="chain" id="PRO_5016604646" description="Ricin B lectin domain-containing protein" evidence="1">
    <location>
        <begin position="25"/>
        <end position="528"/>
    </location>
</feature>
<name>A0A365Y071_9BACT</name>
<dbReference type="OrthoDB" id="631492at2"/>
<dbReference type="AlphaFoldDB" id="A0A365Y071"/>
<dbReference type="Gene3D" id="2.80.10.50">
    <property type="match status" value="2"/>
</dbReference>
<dbReference type="Pfam" id="PF14200">
    <property type="entry name" value="RicinB_lectin_2"/>
    <property type="match status" value="2"/>
</dbReference>
<dbReference type="EMBL" id="QFFJ01000001">
    <property type="protein sequence ID" value="RBL92012.1"/>
    <property type="molecule type" value="Genomic_DNA"/>
</dbReference>
<feature type="domain" description="Ricin B lectin" evidence="2">
    <location>
        <begin position="465"/>
        <end position="526"/>
    </location>
</feature>
<dbReference type="InterPro" id="IPR000772">
    <property type="entry name" value="Ricin_B_lectin"/>
</dbReference>
<organism evidence="3 4">
    <name type="scientific">Chitinophaga flava</name>
    <dbReference type="NCBI Taxonomy" id="2259036"/>
    <lineage>
        <taxon>Bacteria</taxon>
        <taxon>Pseudomonadati</taxon>
        <taxon>Bacteroidota</taxon>
        <taxon>Chitinophagia</taxon>
        <taxon>Chitinophagales</taxon>
        <taxon>Chitinophagaceae</taxon>
        <taxon>Chitinophaga</taxon>
    </lineage>
</organism>
<evidence type="ECO:0000313" key="4">
    <source>
        <dbReference type="Proteomes" id="UP000253410"/>
    </source>
</evidence>
<feature type="domain" description="Ricin B lectin" evidence="2">
    <location>
        <begin position="377"/>
        <end position="459"/>
    </location>
</feature>
<dbReference type="SUPFAM" id="SSF50370">
    <property type="entry name" value="Ricin B-like lectins"/>
    <property type="match status" value="1"/>
</dbReference>
<dbReference type="InterPro" id="IPR035992">
    <property type="entry name" value="Ricin_B-like_lectins"/>
</dbReference>